<dbReference type="HOGENOM" id="CLU_1399806_0_0_2"/>
<accession>H8I8M7</accession>
<dbReference type="AlphaFoldDB" id="H8I8M7"/>
<evidence type="ECO:0000313" key="2">
    <source>
        <dbReference type="EMBL" id="AFC99931.1"/>
    </source>
</evidence>
<proteinExistence type="predicted"/>
<feature type="transmembrane region" description="Helical" evidence="1">
    <location>
        <begin position="157"/>
        <end position="175"/>
    </location>
</feature>
<keyword evidence="1" id="KW-1133">Transmembrane helix</keyword>
<sequence length="202" mass="22663">MSDVNELKEVLSDLEKKLISVEKIFAAFPFALWMVIMLFYSNVTAVLQVSWEFNMVYWAAAVIIAVFLMAKCWEKVAQLSRVMDKNVVLSKTKVFMLTGLPWIIGAIIGWVIIPMIHLSVNPEVNIALGLISFIVISVFGMFLAMAKYTVQKEMIPAFIIPLVNIPLVLGATNAMEVACSSIALGYTLTILWYLYSAFKVHM</sequence>
<feature type="transmembrane region" description="Helical" evidence="1">
    <location>
        <begin position="55"/>
        <end position="73"/>
    </location>
</feature>
<protein>
    <submittedName>
        <fullName evidence="2">Uncharacterized protein</fullName>
    </submittedName>
</protein>
<keyword evidence="3" id="KW-1185">Reference proteome</keyword>
<dbReference type="eggNOG" id="arCOG05800">
    <property type="taxonomic scope" value="Archaea"/>
</dbReference>
<feature type="transmembrane region" description="Helical" evidence="1">
    <location>
        <begin position="181"/>
        <end position="198"/>
    </location>
</feature>
<dbReference type="GeneID" id="11971302"/>
<evidence type="ECO:0000256" key="1">
    <source>
        <dbReference type="SAM" id="Phobius"/>
    </source>
</evidence>
<keyword evidence="1" id="KW-0812">Transmembrane</keyword>
<reference evidence="2 3" key="1">
    <citation type="journal article" date="2012" name="J. Bacteriol.">
        <title>Complete genome sequence of a thermophilic methanogen, Methanocella conradii HZ254, isolated from Chinese rice field soil.</title>
        <authorList>
            <person name="Lu Z."/>
            <person name="Lu Y."/>
        </authorList>
    </citation>
    <scope>NUCLEOTIDE SEQUENCE [LARGE SCALE GENOMIC DNA]</scope>
    <source>
        <strain evidence="3">DSM 24694 / JCM 17849 / CGMCC 1.5162 / HZ254</strain>
    </source>
</reference>
<dbReference type="EMBL" id="CP003243">
    <property type="protein sequence ID" value="AFC99931.1"/>
    <property type="molecule type" value="Genomic_DNA"/>
</dbReference>
<keyword evidence="1" id="KW-0472">Membrane</keyword>
<name>H8I8M7_METCZ</name>
<evidence type="ECO:0000313" key="3">
    <source>
        <dbReference type="Proteomes" id="UP000005233"/>
    </source>
</evidence>
<feature type="transmembrane region" description="Helical" evidence="1">
    <location>
        <begin position="94"/>
        <end position="120"/>
    </location>
</feature>
<dbReference type="RefSeq" id="WP_014405769.1">
    <property type="nucleotide sequence ID" value="NC_017034.1"/>
</dbReference>
<organism evidence="2 3">
    <name type="scientific">Methanocella conradii (strain DSM 24694 / JCM 17849 / CGMCC 1.5162 / HZ254)</name>
    <dbReference type="NCBI Taxonomy" id="1041930"/>
    <lineage>
        <taxon>Archaea</taxon>
        <taxon>Methanobacteriati</taxon>
        <taxon>Methanobacteriota</taxon>
        <taxon>Stenosarchaea group</taxon>
        <taxon>Methanomicrobia</taxon>
        <taxon>Methanocellales</taxon>
        <taxon>Methanocellaceae</taxon>
        <taxon>Methanocella</taxon>
    </lineage>
</organism>
<dbReference type="OrthoDB" id="86220at2157"/>
<feature type="transmembrane region" description="Helical" evidence="1">
    <location>
        <begin position="126"/>
        <end position="145"/>
    </location>
</feature>
<feature type="transmembrane region" description="Helical" evidence="1">
    <location>
        <begin position="24"/>
        <end position="43"/>
    </location>
</feature>
<dbReference type="KEGG" id="mez:Mtc_1175"/>
<dbReference type="Proteomes" id="UP000005233">
    <property type="component" value="Chromosome"/>
</dbReference>
<gene>
    <name evidence="2" type="ordered locus">Mtc_1175</name>
</gene>